<dbReference type="CDD" id="cd00887">
    <property type="entry name" value="MoeA"/>
    <property type="match status" value="1"/>
</dbReference>
<keyword evidence="6 11" id="KW-0808">Transferase</keyword>
<dbReference type="GO" id="GO:0061599">
    <property type="term" value="F:molybdopterin molybdotransferase activity"/>
    <property type="evidence" value="ECO:0007669"/>
    <property type="project" value="UniProtKB-UniRule"/>
</dbReference>
<protein>
    <recommendedName>
        <fullName evidence="11">Molybdopterin molybdenumtransferase</fullName>
        <ecNumber evidence="11">2.10.1.1</ecNumber>
    </recommendedName>
</protein>
<evidence type="ECO:0000313" key="13">
    <source>
        <dbReference type="EMBL" id="VFK03185.1"/>
    </source>
</evidence>
<organism evidence="14">
    <name type="scientific">Candidatus Kentrum eta</name>
    <dbReference type="NCBI Taxonomy" id="2126337"/>
    <lineage>
        <taxon>Bacteria</taxon>
        <taxon>Pseudomonadati</taxon>
        <taxon>Pseudomonadota</taxon>
        <taxon>Gammaproteobacteria</taxon>
        <taxon>Candidatus Kentrum</taxon>
    </lineage>
</organism>
<comment type="function">
    <text evidence="2 11">Catalyzes the insertion of molybdate into adenylated molybdopterin with the concomitant release of AMP.</text>
</comment>
<dbReference type="GO" id="GO:0006777">
    <property type="term" value="P:Mo-molybdopterin cofactor biosynthetic process"/>
    <property type="evidence" value="ECO:0007669"/>
    <property type="project" value="UniProtKB-UniRule"/>
</dbReference>
<dbReference type="PANTHER" id="PTHR10192">
    <property type="entry name" value="MOLYBDOPTERIN BIOSYNTHESIS PROTEIN"/>
    <property type="match status" value="1"/>
</dbReference>
<evidence type="ECO:0000256" key="3">
    <source>
        <dbReference type="ARBA" id="ARBA00005046"/>
    </source>
</evidence>
<evidence type="ECO:0000256" key="7">
    <source>
        <dbReference type="ARBA" id="ARBA00022723"/>
    </source>
</evidence>
<dbReference type="SUPFAM" id="SSF63882">
    <property type="entry name" value="MoeA N-terminal region -like"/>
    <property type="match status" value="1"/>
</dbReference>
<dbReference type="Gene3D" id="3.40.980.10">
    <property type="entry name" value="MoaB/Mog-like domain"/>
    <property type="match status" value="1"/>
</dbReference>
<dbReference type="PANTHER" id="PTHR10192:SF5">
    <property type="entry name" value="GEPHYRIN"/>
    <property type="match status" value="1"/>
</dbReference>
<keyword evidence="7 11" id="KW-0479">Metal-binding</keyword>
<evidence type="ECO:0000256" key="1">
    <source>
        <dbReference type="ARBA" id="ARBA00001946"/>
    </source>
</evidence>
<dbReference type="NCBIfam" id="NF045515">
    <property type="entry name" value="Glp_gephyrin"/>
    <property type="match status" value="1"/>
</dbReference>
<evidence type="ECO:0000256" key="8">
    <source>
        <dbReference type="ARBA" id="ARBA00022842"/>
    </source>
</evidence>
<dbReference type="UniPathway" id="UPA00344"/>
<evidence type="ECO:0000256" key="6">
    <source>
        <dbReference type="ARBA" id="ARBA00022679"/>
    </source>
</evidence>
<keyword evidence="5 11" id="KW-0500">Molybdenum</keyword>
<dbReference type="GO" id="GO:0005829">
    <property type="term" value="C:cytosol"/>
    <property type="evidence" value="ECO:0007669"/>
    <property type="project" value="TreeGrafter"/>
</dbReference>
<proteinExistence type="inferred from homology"/>
<evidence type="ECO:0000313" key="14">
    <source>
        <dbReference type="EMBL" id="VFK03486.1"/>
    </source>
</evidence>
<dbReference type="EMBL" id="CAADFG010000329">
    <property type="protein sequence ID" value="VFK03486.1"/>
    <property type="molecule type" value="Genomic_DNA"/>
</dbReference>
<dbReference type="FunFam" id="3.40.980.10:FF:000004">
    <property type="entry name" value="Molybdopterin molybdenumtransferase"/>
    <property type="match status" value="1"/>
</dbReference>
<dbReference type="SMART" id="SM00852">
    <property type="entry name" value="MoCF_biosynth"/>
    <property type="match status" value="1"/>
</dbReference>
<evidence type="ECO:0000256" key="11">
    <source>
        <dbReference type="RuleBase" id="RU365090"/>
    </source>
</evidence>
<evidence type="ECO:0000259" key="12">
    <source>
        <dbReference type="SMART" id="SM00852"/>
    </source>
</evidence>
<dbReference type="Gene3D" id="2.170.190.11">
    <property type="entry name" value="Molybdopterin biosynthesis moea protein, domain 3"/>
    <property type="match status" value="1"/>
</dbReference>
<dbReference type="NCBIfam" id="TIGR00177">
    <property type="entry name" value="molyb_syn"/>
    <property type="match status" value="1"/>
</dbReference>
<dbReference type="SUPFAM" id="SSF63867">
    <property type="entry name" value="MoeA C-terminal domain-like"/>
    <property type="match status" value="1"/>
</dbReference>
<dbReference type="InterPro" id="IPR001453">
    <property type="entry name" value="MoaB/Mog_dom"/>
</dbReference>
<evidence type="ECO:0000256" key="4">
    <source>
        <dbReference type="ARBA" id="ARBA00010763"/>
    </source>
</evidence>
<dbReference type="Pfam" id="PF03454">
    <property type="entry name" value="MoeA_C"/>
    <property type="match status" value="1"/>
</dbReference>
<evidence type="ECO:0000256" key="2">
    <source>
        <dbReference type="ARBA" id="ARBA00002901"/>
    </source>
</evidence>
<comment type="catalytic activity">
    <reaction evidence="10">
        <text>adenylyl-molybdopterin + molybdate = Mo-molybdopterin + AMP + H(+)</text>
        <dbReference type="Rhea" id="RHEA:35047"/>
        <dbReference type="ChEBI" id="CHEBI:15378"/>
        <dbReference type="ChEBI" id="CHEBI:36264"/>
        <dbReference type="ChEBI" id="CHEBI:62727"/>
        <dbReference type="ChEBI" id="CHEBI:71302"/>
        <dbReference type="ChEBI" id="CHEBI:456215"/>
        <dbReference type="EC" id="2.10.1.1"/>
    </reaction>
</comment>
<feature type="domain" description="MoaB/Mog" evidence="12">
    <location>
        <begin position="178"/>
        <end position="315"/>
    </location>
</feature>
<gene>
    <name evidence="14" type="ORF">BECKH772A_GA0070896_103292</name>
    <name evidence="13" type="ORF">BECKH772B_GA0070898_103342</name>
    <name evidence="15" type="ORF">BECKH772C_GA0070978_103022</name>
</gene>
<dbReference type="AlphaFoldDB" id="A0A450VFB4"/>
<dbReference type="GO" id="GO:0046872">
    <property type="term" value="F:metal ion binding"/>
    <property type="evidence" value="ECO:0007669"/>
    <property type="project" value="UniProtKB-UniRule"/>
</dbReference>
<comment type="pathway">
    <text evidence="3 11">Cofactor biosynthesis; molybdopterin biosynthesis.</text>
</comment>
<dbReference type="InterPro" id="IPR005111">
    <property type="entry name" value="MoeA_C_domain_IV"/>
</dbReference>
<dbReference type="EMBL" id="CAADFJ010000302">
    <property type="protein sequence ID" value="VFK05783.1"/>
    <property type="molecule type" value="Genomic_DNA"/>
</dbReference>
<dbReference type="Gene3D" id="2.40.340.10">
    <property type="entry name" value="MoeA, C-terminal, domain IV"/>
    <property type="match status" value="1"/>
</dbReference>
<evidence type="ECO:0000256" key="5">
    <source>
        <dbReference type="ARBA" id="ARBA00022505"/>
    </source>
</evidence>
<comment type="cofactor">
    <cofactor evidence="1 11">
        <name>Mg(2+)</name>
        <dbReference type="ChEBI" id="CHEBI:18420"/>
    </cofactor>
</comment>
<sequence>MMSVDEARAFLLERTQPITETERIDTIQGLGRVLAQDILSPIDVPGCDNSAMDGYAVRSKDIVIEVETRLTIHRRIAAGESAGESPLQSGQAARILTGAPIPSGADSVVIQEHCRLEGASVCIRGPISRGMNIRPQGNDIRAGAVVLPARTRLTPQALGLAAAMGLSSLPVFRRLRVAILSSGNELVQPGTPLQAGQCYDANRHTLFGLLANLGCEILDLGTIPDDLAATGTALREAARQADVVITSGGVSVGDEDYIKRAVENVGNLDLWRIAVKPGKPLAHGRIFDADFIGLPGNPVSVLITFCLFVRPMLIRRQGAVPSFPPPRSVSAGFIWARPGNRREYARARLVPEGDPGSPKAVLFERQGSDVLSSVVWADGLVEIPPNTVIALGDKVPYLSFAELLG</sequence>
<keyword evidence="9 11" id="KW-0501">Molybdenum cofactor biosynthesis</keyword>
<reference evidence="14" key="1">
    <citation type="submission" date="2019-02" db="EMBL/GenBank/DDBJ databases">
        <authorList>
            <person name="Gruber-Vodicka R. H."/>
            <person name="Seah K. B. B."/>
        </authorList>
    </citation>
    <scope>NUCLEOTIDE SEQUENCE</scope>
    <source>
        <strain evidence="15">BECK_SA2B12</strain>
        <strain evidence="14">BECK_SA2B15</strain>
        <strain evidence="13">BECK_SA2B20</strain>
    </source>
</reference>
<dbReference type="EC" id="2.10.1.1" evidence="11"/>
<dbReference type="EMBL" id="CAADFI010000334">
    <property type="protein sequence ID" value="VFK03185.1"/>
    <property type="molecule type" value="Genomic_DNA"/>
</dbReference>
<name>A0A450VFB4_9GAMM</name>
<evidence type="ECO:0000313" key="15">
    <source>
        <dbReference type="EMBL" id="VFK05783.1"/>
    </source>
</evidence>
<keyword evidence="8 11" id="KW-0460">Magnesium</keyword>
<dbReference type="InterPro" id="IPR038987">
    <property type="entry name" value="MoeA-like"/>
</dbReference>
<accession>A0A450VFB4</accession>
<dbReference type="Gene3D" id="3.90.105.10">
    <property type="entry name" value="Molybdopterin biosynthesis moea protein, domain 2"/>
    <property type="match status" value="1"/>
</dbReference>
<evidence type="ECO:0000256" key="10">
    <source>
        <dbReference type="ARBA" id="ARBA00047317"/>
    </source>
</evidence>
<dbReference type="InterPro" id="IPR036688">
    <property type="entry name" value="MoeA_C_domain_IV_sf"/>
</dbReference>
<dbReference type="Pfam" id="PF00994">
    <property type="entry name" value="MoCF_biosynth"/>
    <property type="match status" value="1"/>
</dbReference>
<dbReference type="SUPFAM" id="SSF53218">
    <property type="entry name" value="Molybdenum cofactor biosynthesis proteins"/>
    <property type="match status" value="1"/>
</dbReference>
<comment type="similarity">
    <text evidence="4 11">Belongs to the MoeA family.</text>
</comment>
<dbReference type="InterPro" id="IPR036135">
    <property type="entry name" value="MoeA_linker/N_sf"/>
</dbReference>
<evidence type="ECO:0000256" key="9">
    <source>
        <dbReference type="ARBA" id="ARBA00023150"/>
    </source>
</evidence>
<dbReference type="InterPro" id="IPR005110">
    <property type="entry name" value="MoeA_linker/N"/>
</dbReference>
<dbReference type="Pfam" id="PF03453">
    <property type="entry name" value="MoeA_N"/>
    <property type="match status" value="1"/>
</dbReference>
<dbReference type="InterPro" id="IPR036425">
    <property type="entry name" value="MoaB/Mog-like_dom_sf"/>
</dbReference>